<keyword evidence="2" id="KW-1003">Cell membrane</keyword>
<evidence type="ECO:0000256" key="2">
    <source>
        <dbReference type="ARBA" id="ARBA00022475"/>
    </source>
</evidence>
<accession>A0A8D2L1W0</accession>
<keyword evidence="3 9" id="KW-0812">Transmembrane</keyword>
<dbReference type="InterPro" id="IPR000276">
    <property type="entry name" value="GPCR_Rhodpsn"/>
</dbReference>
<dbReference type="Proteomes" id="UP000694545">
    <property type="component" value="Unplaced"/>
</dbReference>
<dbReference type="PROSITE" id="PS50262">
    <property type="entry name" value="G_PROTEIN_RECEP_F1_2"/>
    <property type="match status" value="2"/>
</dbReference>
<dbReference type="PRINTS" id="PR00237">
    <property type="entry name" value="GPCRRHODOPSN"/>
</dbReference>
<dbReference type="Pfam" id="PF00001">
    <property type="entry name" value="7tm_1"/>
    <property type="match status" value="2"/>
</dbReference>
<protein>
    <recommendedName>
        <fullName evidence="10">G-protein coupled receptors family 1 profile domain-containing protein</fullName>
    </recommendedName>
</protein>
<evidence type="ECO:0000313" key="12">
    <source>
        <dbReference type="Proteomes" id="UP000694545"/>
    </source>
</evidence>
<reference evidence="11" key="1">
    <citation type="submission" date="2025-05" db="UniProtKB">
        <authorList>
            <consortium name="Ensembl"/>
        </authorList>
    </citation>
    <scope>IDENTIFICATION</scope>
</reference>
<evidence type="ECO:0000259" key="10">
    <source>
        <dbReference type="PROSITE" id="PS50262"/>
    </source>
</evidence>
<evidence type="ECO:0000256" key="1">
    <source>
        <dbReference type="ARBA" id="ARBA00004651"/>
    </source>
</evidence>
<evidence type="ECO:0000313" key="11">
    <source>
        <dbReference type="Ensembl" id="ENSVKKP00000015456.1"/>
    </source>
</evidence>
<dbReference type="SMART" id="SM01381">
    <property type="entry name" value="7TM_GPCR_Srsx"/>
    <property type="match status" value="1"/>
</dbReference>
<sequence>MPFPLCFQLNGSCHKALHPTGVQFTIDLVCAMGMLLTVLGNLLVAISILHFKVLHTPTNFLLLSLALADLHRGLTLLPFSIVCSVESRWYFGSVRSVLAGSALPLGLDHLPSFLFPMPAHDRLYVKVFTVATRQAKQISSLNKGAAGSAHPLGALKRERKAAKTLGKAIAIYWLCWLLFTIDTMVDGLLDFITPPLVFDVLIWFAYFNSAYNPLIYVFSYRWFRKAIKLILTRQIFCISTSTVDLYREEGSSGHRVQTTQAMF</sequence>
<evidence type="ECO:0000256" key="5">
    <source>
        <dbReference type="ARBA" id="ARBA00023040"/>
    </source>
</evidence>
<dbReference type="InterPro" id="IPR050569">
    <property type="entry name" value="TAAR"/>
</dbReference>
<dbReference type="GO" id="GO:0001594">
    <property type="term" value="F:trace-amine receptor activity"/>
    <property type="evidence" value="ECO:0007669"/>
    <property type="project" value="TreeGrafter"/>
</dbReference>
<evidence type="ECO:0000256" key="8">
    <source>
        <dbReference type="ARBA" id="ARBA00023224"/>
    </source>
</evidence>
<evidence type="ECO:0000256" key="6">
    <source>
        <dbReference type="ARBA" id="ARBA00023136"/>
    </source>
</evidence>
<dbReference type="Ensembl" id="ENSVKKT00000015826.1">
    <property type="protein sequence ID" value="ENSVKKP00000015456.1"/>
    <property type="gene ID" value="ENSVKKG00000010576.1"/>
</dbReference>
<comment type="subcellular location">
    <subcellularLocation>
        <location evidence="1">Cell membrane</location>
        <topology evidence="1">Multi-pass membrane protein</topology>
    </subcellularLocation>
</comment>
<dbReference type="Gene3D" id="1.20.1070.10">
    <property type="entry name" value="Rhodopsin 7-helix transmembrane proteins"/>
    <property type="match status" value="2"/>
</dbReference>
<feature type="domain" description="G-protein coupled receptors family 1 profile" evidence="10">
    <location>
        <begin position="112"/>
        <end position="216"/>
    </location>
</feature>
<dbReference type="SUPFAM" id="SSF81321">
    <property type="entry name" value="Family A G protein-coupled receptor-like"/>
    <property type="match status" value="1"/>
</dbReference>
<feature type="transmembrane region" description="Helical" evidence="9">
    <location>
        <begin position="201"/>
        <end position="223"/>
    </location>
</feature>
<keyword evidence="5" id="KW-0297">G-protein coupled receptor</keyword>
<dbReference type="PANTHER" id="PTHR24249:SF307">
    <property type="entry name" value="TRACE AMINE-ASSOCIATED RECEPTOR 5"/>
    <property type="match status" value="1"/>
</dbReference>
<evidence type="ECO:0000256" key="4">
    <source>
        <dbReference type="ARBA" id="ARBA00022989"/>
    </source>
</evidence>
<organism evidence="11 12">
    <name type="scientific">Varanus komodoensis</name>
    <name type="common">Komodo dragon</name>
    <dbReference type="NCBI Taxonomy" id="61221"/>
    <lineage>
        <taxon>Eukaryota</taxon>
        <taxon>Metazoa</taxon>
        <taxon>Chordata</taxon>
        <taxon>Craniata</taxon>
        <taxon>Vertebrata</taxon>
        <taxon>Euteleostomi</taxon>
        <taxon>Lepidosauria</taxon>
        <taxon>Squamata</taxon>
        <taxon>Bifurcata</taxon>
        <taxon>Unidentata</taxon>
        <taxon>Episquamata</taxon>
        <taxon>Toxicofera</taxon>
        <taxon>Anguimorpha</taxon>
        <taxon>Paleoanguimorpha</taxon>
        <taxon>Varanoidea</taxon>
        <taxon>Varanidae</taxon>
        <taxon>Varanus</taxon>
    </lineage>
</organism>
<evidence type="ECO:0000256" key="3">
    <source>
        <dbReference type="ARBA" id="ARBA00022692"/>
    </source>
</evidence>
<feature type="domain" description="G-protein coupled receptors family 1 profile" evidence="10">
    <location>
        <begin position="40"/>
        <end position="92"/>
    </location>
</feature>
<dbReference type="InterPro" id="IPR017452">
    <property type="entry name" value="GPCR_Rhodpsn_7TM"/>
</dbReference>
<feature type="transmembrane region" description="Helical" evidence="9">
    <location>
        <begin position="164"/>
        <end position="181"/>
    </location>
</feature>
<keyword evidence="7" id="KW-0675">Receptor</keyword>
<dbReference type="AlphaFoldDB" id="A0A8D2L1W0"/>
<keyword evidence="12" id="KW-1185">Reference proteome</keyword>
<keyword evidence="6 9" id="KW-0472">Membrane</keyword>
<dbReference type="GO" id="GO:0005886">
    <property type="term" value="C:plasma membrane"/>
    <property type="evidence" value="ECO:0007669"/>
    <property type="project" value="UniProtKB-SubCell"/>
</dbReference>
<name>A0A8D2L1W0_VARKO</name>
<evidence type="ECO:0000256" key="9">
    <source>
        <dbReference type="SAM" id="Phobius"/>
    </source>
</evidence>
<keyword evidence="4 9" id="KW-1133">Transmembrane helix</keyword>
<dbReference type="PANTHER" id="PTHR24249">
    <property type="entry name" value="HISTAMINE RECEPTOR-RELATED G-PROTEIN COUPLED RECEPTOR"/>
    <property type="match status" value="1"/>
</dbReference>
<dbReference type="Ensembl" id="ENSVKKT00000027917.1">
    <property type="protein sequence ID" value="ENSVKKP00000027253.1"/>
    <property type="gene ID" value="ENSVKKG00000017746.1"/>
</dbReference>
<evidence type="ECO:0000256" key="7">
    <source>
        <dbReference type="ARBA" id="ARBA00023170"/>
    </source>
</evidence>
<proteinExistence type="predicted"/>
<feature type="transmembrane region" description="Helical" evidence="9">
    <location>
        <begin position="24"/>
        <end position="48"/>
    </location>
</feature>
<keyword evidence="8" id="KW-0807">Transducer</keyword>